<dbReference type="KEGG" id="ote:Oter_4436"/>
<organism evidence="2 3">
    <name type="scientific">Opitutus terrae (strain DSM 11246 / JCM 15787 / PB90-1)</name>
    <dbReference type="NCBI Taxonomy" id="452637"/>
    <lineage>
        <taxon>Bacteria</taxon>
        <taxon>Pseudomonadati</taxon>
        <taxon>Verrucomicrobiota</taxon>
        <taxon>Opitutia</taxon>
        <taxon>Opitutales</taxon>
        <taxon>Opitutaceae</taxon>
        <taxon>Opitutus</taxon>
    </lineage>
</organism>
<feature type="signal peptide" evidence="1">
    <location>
        <begin position="1"/>
        <end position="24"/>
    </location>
</feature>
<keyword evidence="3" id="KW-1185">Reference proteome</keyword>
<keyword evidence="1" id="KW-0732">Signal</keyword>
<reference evidence="2 3" key="1">
    <citation type="journal article" date="2011" name="J. Bacteriol.">
        <title>Genome sequence of the verrucomicrobium Opitutus terrae PB90-1, an abundant inhabitant of rice paddy soil ecosystems.</title>
        <authorList>
            <person name="van Passel M.W."/>
            <person name="Kant R."/>
            <person name="Palva A."/>
            <person name="Copeland A."/>
            <person name="Lucas S."/>
            <person name="Lapidus A."/>
            <person name="Glavina del Rio T."/>
            <person name="Pitluck S."/>
            <person name="Goltsman E."/>
            <person name="Clum A."/>
            <person name="Sun H."/>
            <person name="Schmutz J."/>
            <person name="Larimer F.W."/>
            <person name="Land M.L."/>
            <person name="Hauser L."/>
            <person name="Kyrpides N."/>
            <person name="Mikhailova N."/>
            <person name="Richardson P.P."/>
            <person name="Janssen P.H."/>
            <person name="de Vos W.M."/>
            <person name="Smidt H."/>
        </authorList>
    </citation>
    <scope>NUCLEOTIDE SEQUENCE [LARGE SCALE GENOMIC DNA]</scope>
    <source>
        <strain evidence="3">DSM 11246 / JCM 15787 / PB90-1</strain>
    </source>
</reference>
<dbReference type="OrthoDB" id="198678at2"/>
<dbReference type="HOGENOM" id="CLU_1979296_0_0_0"/>
<dbReference type="EMBL" id="CP001032">
    <property type="protein sequence ID" value="ACB77707.1"/>
    <property type="molecule type" value="Genomic_DNA"/>
</dbReference>
<evidence type="ECO:0000313" key="3">
    <source>
        <dbReference type="Proteomes" id="UP000007013"/>
    </source>
</evidence>
<protein>
    <submittedName>
        <fullName evidence="2">Uncharacterized protein</fullName>
    </submittedName>
</protein>
<evidence type="ECO:0000256" key="1">
    <source>
        <dbReference type="SAM" id="SignalP"/>
    </source>
</evidence>
<name>B1ZPY6_OPITP</name>
<dbReference type="AlphaFoldDB" id="B1ZPY6"/>
<dbReference type="Proteomes" id="UP000007013">
    <property type="component" value="Chromosome"/>
</dbReference>
<accession>B1ZPY6</accession>
<feature type="chain" id="PRO_5002774836" evidence="1">
    <location>
        <begin position="25"/>
        <end position="126"/>
    </location>
</feature>
<sequence>MKTKSIRLILMALAFGAVASNALAGPGPQYWQSLRRSSEFKKLKAKDKVIYVCNQCQTVSEMSIDGPEGAMALCKEGSRVSCPMCKKETKVVMKRQRNDPPTHTEVTYVNEKGEECAFVAKTPNGK</sequence>
<proteinExistence type="predicted"/>
<dbReference type="STRING" id="452637.Oter_4436"/>
<dbReference type="RefSeq" id="WP_012377221.1">
    <property type="nucleotide sequence ID" value="NC_010571.1"/>
</dbReference>
<gene>
    <name evidence="2" type="ordered locus">Oter_4436</name>
</gene>
<evidence type="ECO:0000313" key="2">
    <source>
        <dbReference type="EMBL" id="ACB77707.1"/>
    </source>
</evidence>